<dbReference type="OrthoDB" id="9768696at2"/>
<dbReference type="GO" id="GO:0005524">
    <property type="term" value="F:ATP binding"/>
    <property type="evidence" value="ECO:0007669"/>
    <property type="project" value="UniProtKB-KW"/>
</dbReference>
<feature type="domain" description="Carboxyltransferase" evidence="5">
    <location>
        <begin position="252"/>
        <end position="532"/>
    </location>
</feature>
<proteinExistence type="predicted"/>
<dbReference type="InterPro" id="IPR003778">
    <property type="entry name" value="CT_A_B"/>
</dbReference>
<gene>
    <name evidence="6" type="ORF">CUJ89_32270</name>
</gene>
<dbReference type="PANTHER" id="PTHR43309">
    <property type="entry name" value="5-OXOPROLINASE SUBUNIT C"/>
    <property type="match status" value="1"/>
</dbReference>
<dbReference type="AlphaFoldDB" id="A0A2Z5N702"/>
<dbReference type="InterPro" id="IPR003833">
    <property type="entry name" value="CT_C_D"/>
</dbReference>
<sequence length="532" mass="56455">MREQMRILSAGSAGVLVELESLEMTLAILDRLLASEVEGVDEVIPGARTVLVRFDPVVIDRAALIGRLGQLDVSVRRERSGSTFDIPVSYDGEDLGEVAELLGWSVAELVQRHLDAVHSVAFTGFAPGFAYMTTDDPGFDVPRRKTPRVRIPAGSVAIAGKFSGIYPSDSPGGWQLLGTTQVPMWDPARPRAALLAPGDRVRFLDAKKGAAVPVSRRREPAPVRQVSASGIVVTRADRPVLYQDLGRPRQADQGVSVCGAVDSAALRTANACVGNPDSSAALEVTFGGLSLVPDRAVTLAVTGASCPISIRDANGHVTVAPHSRPFAVDAGEEVTLDIPGRGMRSYVALRGGFVVARTLGSASTDTLSRIGPAPIARGDVLVPADEAATFVEPEPLAVRPLPCAGDVIEVDVVPGPRTDWFTDESVARFLSQEWHVTSESSRVGMRLSGDLPLQRRDDAELPSEGTLFGSIQVPHSGQPVLFLTDHPVTGGYPVIAVVAANHLGMLGQIPIGARIRFNPISAFDPQVKELVR</sequence>
<dbReference type="EMBL" id="CP024903">
    <property type="protein sequence ID" value="AXF24906.1"/>
    <property type="molecule type" value="Genomic_DNA"/>
</dbReference>
<dbReference type="SMART" id="SM00796">
    <property type="entry name" value="AHS1"/>
    <property type="match status" value="1"/>
</dbReference>
<keyword evidence="2 6" id="KW-0378">Hydrolase</keyword>
<keyword evidence="1" id="KW-0547">Nucleotide-binding</keyword>
<evidence type="ECO:0000259" key="4">
    <source>
        <dbReference type="SMART" id="SM00796"/>
    </source>
</evidence>
<dbReference type="SMART" id="SM00797">
    <property type="entry name" value="AHS2"/>
    <property type="match status" value="1"/>
</dbReference>
<dbReference type="Gene3D" id="2.40.100.10">
    <property type="entry name" value="Cyclophilin-like"/>
    <property type="match status" value="2"/>
</dbReference>
<evidence type="ECO:0000256" key="1">
    <source>
        <dbReference type="ARBA" id="ARBA00022741"/>
    </source>
</evidence>
<dbReference type="RefSeq" id="WP_114181275.1">
    <property type="nucleotide sequence ID" value="NZ_CP024903.1"/>
</dbReference>
<dbReference type="NCBIfam" id="TIGR00724">
    <property type="entry name" value="urea_amlyse_rel"/>
    <property type="match status" value="1"/>
</dbReference>
<dbReference type="Proteomes" id="UP000253104">
    <property type="component" value="Chromosome mHSR5_B"/>
</dbReference>
<dbReference type="PANTHER" id="PTHR43309:SF3">
    <property type="entry name" value="5-OXOPROLINASE SUBUNIT C"/>
    <property type="match status" value="1"/>
</dbReference>
<reference evidence="6 7" key="1">
    <citation type="journal article" date="2018" name="ISME J.">
        <title>Involvement of Burkholderiaceae and sulfurous volatiles in disease-suppressive soils.</title>
        <authorList>
            <person name="Carrion V.J."/>
            <person name="Cordovez V."/>
            <person name="Tyc O."/>
            <person name="Etalo D.W."/>
            <person name="de Bruijn I."/>
            <person name="de Jager V.C."/>
            <person name="Medema M.H."/>
            <person name="Eberl L."/>
            <person name="Raaijmakers J.M."/>
        </authorList>
    </citation>
    <scope>NUCLEOTIDE SEQUENCE [LARGE SCALE GENOMIC DNA]</scope>
    <source>
        <strain evidence="7">mHSR5</strain>
    </source>
</reference>
<dbReference type="Pfam" id="PF02682">
    <property type="entry name" value="CT_C_D"/>
    <property type="match status" value="1"/>
</dbReference>
<name>A0A2Z5N702_BURPY</name>
<evidence type="ECO:0000259" key="5">
    <source>
        <dbReference type="SMART" id="SM00797"/>
    </source>
</evidence>
<dbReference type="SUPFAM" id="SSF50891">
    <property type="entry name" value="Cyclophilin-like"/>
    <property type="match status" value="2"/>
</dbReference>
<dbReference type="InterPro" id="IPR029000">
    <property type="entry name" value="Cyclophilin-like_dom_sf"/>
</dbReference>
<dbReference type="GO" id="GO:0016787">
    <property type="term" value="F:hydrolase activity"/>
    <property type="evidence" value="ECO:0007669"/>
    <property type="project" value="UniProtKB-KW"/>
</dbReference>
<evidence type="ECO:0000256" key="3">
    <source>
        <dbReference type="ARBA" id="ARBA00022840"/>
    </source>
</evidence>
<accession>A0A2Z5N702</accession>
<protein>
    <submittedName>
        <fullName evidence="6">Allophanate hydrolase</fullName>
    </submittedName>
</protein>
<organism evidence="6 7">
    <name type="scientific">Burkholderia pyrrocinia</name>
    <name type="common">Pseudomonas pyrrocinia</name>
    <dbReference type="NCBI Taxonomy" id="60550"/>
    <lineage>
        <taxon>Bacteria</taxon>
        <taxon>Pseudomonadati</taxon>
        <taxon>Pseudomonadota</taxon>
        <taxon>Betaproteobacteria</taxon>
        <taxon>Burkholderiales</taxon>
        <taxon>Burkholderiaceae</taxon>
        <taxon>Burkholderia</taxon>
        <taxon>Burkholderia cepacia complex</taxon>
    </lineage>
</organism>
<evidence type="ECO:0000256" key="2">
    <source>
        <dbReference type="ARBA" id="ARBA00022801"/>
    </source>
</evidence>
<evidence type="ECO:0000313" key="6">
    <source>
        <dbReference type="EMBL" id="AXF24906.1"/>
    </source>
</evidence>
<dbReference type="Gene3D" id="3.30.1360.40">
    <property type="match status" value="1"/>
</dbReference>
<evidence type="ECO:0000313" key="7">
    <source>
        <dbReference type="Proteomes" id="UP000253104"/>
    </source>
</evidence>
<dbReference type="Pfam" id="PF02626">
    <property type="entry name" value="CT_A_B"/>
    <property type="match status" value="1"/>
</dbReference>
<dbReference type="InterPro" id="IPR052708">
    <property type="entry name" value="PxpC"/>
</dbReference>
<keyword evidence="3" id="KW-0067">ATP-binding</keyword>
<dbReference type="SUPFAM" id="SSF160467">
    <property type="entry name" value="PH0987 N-terminal domain-like"/>
    <property type="match status" value="1"/>
</dbReference>
<feature type="domain" description="Carboxyltransferase" evidence="4">
    <location>
        <begin position="5"/>
        <end position="195"/>
    </location>
</feature>